<keyword evidence="1 2" id="KW-0732">Signal</keyword>
<dbReference type="AlphaFoldDB" id="A0A413FGA7"/>
<evidence type="ECO:0000313" key="4">
    <source>
        <dbReference type="Proteomes" id="UP000283880"/>
    </source>
</evidence>
<name>A0A413FGA7_9FIRM</name>
<dbReference type="Gene3D" id="3.30.1450.10">
    <property type="match status" value="1"/>
</dbReference>
<dbReference type="EMBL" id="QSBM01000007">
    <property type="protein sequence ID" value="RGX29695.1"/>
    <property type="molecule type" value="Genomic_DNA"/>
</dbReference>
<dbReference type="InterPro" id="IPR024418">
    <property type="entry name" value="DUF3862"/>
</dbReference>
<dbReference type="InterPro" id="IPR037873">
    <property type="entry name" value="BamE-like"/>
</dbReference>
<sequence>MRKIKVFCAILTASVLLPMTAQAGTWTHTYNDDYGVSTDKNLWFYLKDNGNFAQNEWIQAEDGIWYWFDALATLPNEGGLALDGSMYNGNGEYVDMSTITFVTEDMYNQLQEGMSYDQVVAILGKEHEVHTSERQQTGDQTVDVLQVKWYSQDFKSSIRLTFNNGILIRRRATWSH</sequence>
<dbReference type="Gene3D" id="2.20.120.10">
    <property type="entry name" value="Multimodular pneumococcal cell wall endolysin, domain 3"/>
    <property type="match status" value="1"/>
</dbReference>
<dbReference type="OrthoDB" id="570195at2"/>
<evidence type="ECO:0000313" key="3">
    <source>
        <dbReference type="EMBL" id="RGX29695.1"/>
    </source>
</evidence>
<reference evidence="3 4" key="1">
    <citation type="submission" date="2018-08" db="EMBL/GenBank/DDBJ databases">
        <title>A genome reference for cultivated species of the human gut microbiota.</title>
        <authorList>
            <person name="Zou Y."/>
            <person name="Xue W."/>
            <person name="Luo G."/>
        </authorList>
    </citation>
    <scope>NUCLEOTIDE SEQUENCE [LARGE SCALE GENOMIC DNA]</scope>
    <source>
        <strain evidence="3 4">AF04-15</strain>
    </source>
</reference>
<evidence type="ECO:0000256" key="1">
    <source>
        <dbReference type="ARBA" id="ARBA00022729"/>
    </source>
</evidence>
<dbReference type="Pfam" id="PF12978">
    <property type="entry name" value="DUF3862"/>
    <property type="match status" value="1"/>
</dbReference>
<dbReference type="SUPFAM" id="SSF69360">
    <property type="entry name" value="Cell wall binding repeat"/>
    <property type="match status" value="1"/>
</dbReference>
<organism evidence="3 4">
    <name type="scientific">Enterocloster asparagiformis</name>
    <dbReference type="NCBI Taxonomy" id="333367"/>
    <lineage>
        <taxon>Bacteria</taxon>
        <taxon>Bacillati</taxon>
        <taxon>Bacillota</taxon>
        <taxon>Clostridia</taxon>
        <taxon>Lachnospirales</taxon>
        <taxon>Lachnospiraceae</taxon>
        <taxon>Enterocloster</taxon>
    </lineage>
</organism>
<proteinExistence type="predicted"/>
<dbReference type="RefSeq" id="WP_007714921.1">
    <property type="nucleotide sequence ID" value="NZ_JAWRJJ010000468.1"/>
</dbReference>
<evidence type="ECO:0000256" key="2">
    <source>
        <dbReference type="SAM" id="SignalP"/>
    </source>
</evidence>
<comment type="caution">
    <text evidence="3">The sequence shown here is derived from an EMBL/GenBank/DDBJ whole genome shotgun (WGS) entry which is preliminary data.</text>
</comment>
<feature type="chain" id="PRO_5019016822" evidence="2">
    <location>
        <begin position="24"/>
        <end position="176"/>
    </location>
</feature>
<accession>A0A413FGA7</accession>
<dbReference type="Proteomes" id="UP000283880">
    <property type="component" value="Unassembled WGS sequence"/>
</dbReference>
<gene>
    <name evidence="3" type="ORF">DWV29_11325</name>
</gene>
<feature type="signal peptide" evidence="2">
    <location>
        <begin position="1"/>
        <end position="23"/>
    </location>
</feature>
<protein>
    <submittedName>
        <fullName evidence="3">DUF3862 domain-containing protein</fullName>
    </submittedName>
</protein>